<evidence type="ECO:0000259" key="5">
    <source>
        <dbReference type="PROSITE" id="PS50102"/>
    </source>
</evidence>
<name>A0ABR3JRU1_9AGAR</name>
<feature type="compositionally biased region" description="Polar residues" evidence="4">
    <location>
        <begin position="813"/>
        <end position="830"/>
    </location>
</feature>
<feature type="domain" description="RRM" evidence="5">
    <location>
        <begin position="405"/>
        <end position="485"/>
    </location>
</feature>
<feature type="region of interest" description="Disordered" evidence="4">
    <location>
        <begin position="889"/>
        <end position="947"/>
    </location>
</feature>
<protein>
    <recommendedName>
        <fullName evidence="5">RRM domain-containing protein</fullName>
    </recommendedName>
</protein>
<sequence>MSSLTAIPPTPLSPSSVKLPDAVPGDVDRSPGVPTTASNDAEGDLSWRSRGSDETDASHATQASARTDGTSASALSTSESLDSMGSQDVEVITSPIQGASPPQPPRSYLRSTPSPYGTSQYSYPDSYSESNPYAFPYPSHVAPTLSKDSTHFLSSNNASDSARTFDDFASNAAIDSTSAKQDEPHLASTSATSHNSVFTLDPDSPPNYIVTNALPKPNTASSSISASTPHVSLALPRRENASIPIINPVDRSVVRTPMPVKASLSTSATPPPTCDSGSHVEPDIIPSADTHTAKFPALSVSTQISDDDLAGPDLGDKTVVPSPSPTPVTAPAAAARPEDVCEVLYCAKPPIVLPAPGVLGKGEVTLGQNGTINGFPISPCSMPTELPTSTSSAATSVKSSAFKSPNVYINGLPPYYPEDELLALTSPFGGVRSVRSFTRHLGSDDDSMKKASGYGFVLFEGIEAAERCIEGLRQYRNLHPSFSKQAHKIPGTPYTNMCTSPSPSFSASEANAMPSSASEASVVGSVGANSSEDRESFKARMERLGDRGSTNLYIEGLPLSIDENALAALVSPYAIKSSRFFQTKLSHPPRIISFVRLETRQAAEDIIERLHGRLVRGWNDTGCRISVRFADTTEQRELRRNERASREDDRPSDNSARLTIAQAALLNLHGQELRNQARLEHILDHNTASSTTPLADLPVIGGFTSPVLGHQRSLQPGPLSGIPASVAQARLSRMAGNGFASDFNRSSFPYNHGSSIEGLASASGNYSARDVVETDASAQYGVDQYRLQQNQQRQRTNQGRQGDMRYKRPGSDQFPSNSRRLPGLQSNASHTGRYPTIGGGSMGGGLGGADVGFNDLTAMGIGFDRLGSTQAYGGYTPAEELILRAHQSKPTNTRLQAQPLSQSQSRPLTNKSYRTGKLQRGLLEDTRLGGKSHRSGSSALGFSQQRDDCGMNEEDAFHATASGHHHQLSLDKDNVSAQQWAQDLQANIASPGLSSYTFAQAQRPPPDQNTHTRSTTVPYPQRSAMASGAQQQRHYQHSSISIPHPSLTTTASGYTHTQSINDTPYDNRPTAQSTSHRSTKYSSGDSSAHTPRDHGSSGVSRDGKSSTGNHVHAATLGMNINNYEGPAANGGQQNDAEAYDGDVESPMKKGIHRATRTSTRDHGSPDPIVSPALTYSSQTPSTLSPSTPYFGSFGNPQVHNEGDRGVDMDRNQGKVVELAAAVPPTGMTVGKKARGDGNGGGKATMVKKGVKTGHR</sequence>
<feature type="compositionally biased region" description="Basic and acidic residues" evidence="4">
    <location>
        <begin position="45"/>
        <end position="57"/>
    </location>
</feature>
<dbReference type="SMART" id="SM00360">
    <property type="entry name" value="RRM"/>
    <property type="match status" value="2"/>
</dbReference>
<dbReference type="Pfam" id="PF00076">
    <property type="entry name" value="RRM_1"/>
    <property type="match status" value="2"/>
</dbReference>
<dbReference type="EMBL" id="JASNQZ010000004">
    <property type="protein sequence ID" value="KAL0958497.1"/>
    <property type="molecule type" value="Genomic_DNA"/>
</dbReference>
<feature type="compositionally biased region" description="Low complexity" evidence="4">
    <location>
        <begin position="785"/>
        <end position="801"/>
    </location>
</feature>
<feature type="region of interest" description="Disordered" evidence="4">
    <location>
        <begin position="785"/>
        <end position="834"/>
    </location>
</feature>
<dbReference type="InterPro" id="IPR000504">
    <property type="entry name" value="RRM_dom"/>
</dbReference>
<feature type="region of interest" description="Disordered" evidence="4">
    <location>
        <begin position="997"/>
        <end position="1140"/>
    </location>
</feature>
<feature type="compositionally biased region" description="Polar residues" evidence="4">
    <location>
        <begin position="889"/>
        <end position="913"/>
    </location>
</feature>
<feature type="region of interest" description="Disordered" evidence="4">
    <location>
        <begin position="1"/>
        <end position="147"/>
    </location>
</feature>
<proteinExistence type="predicted"/>
<feature type="compositionally biased region" description="Polar residues" evidence="4">
    <location>
        <begin position="935"/>
        <end position="944"/>
    </location>
</feature>
<reference evidence="7" key="1">
    <citation type="submission" date="2024-06" db="EMBL/GenBank/DDBJ databases">
        <title>Multi-omics analyses provide insights into the biosynthesis of the anticancer antibiotic pleurotin in Hohenbuehelia grisea.</title>
        <authorList>
            <person name="Weaver J.A."/>
            <person name="Alberti F."/>
        </authorList>
    </citation>
    <scope>NUCLEOTIDE SEQUENCE [LARGE SCALE GENOMIC DNA]</scope>
    <source>
        <strain evidence="7">T-177</strain>
    </source>
</reference>
<dbReference type="Proteomes" id="UP001556367">
    <property type="component" value="Unassembled WGS sequence"/>
</dbReference>
<feature type="compositionally biased region" description="Low complexity" evidence="4">
    <location>
        <begin position="70"/>
        <end position="83"/>
    </location>
</feature>
<evidence type="ECO:0000313" key="6">
    <source>
        <dbReference type="EMBL" id="KAL0958497.1"/>
    </source>
</evidence>
<gene>
    <name evidence="6" type="ORF">HGRIS_000640</name>
</gene>
<organism evidence="6 7">
    <name type="scientific">Hohenbuehelia grisea</name>
    <dbReference type="NCBI Taxonomy" id="104357"/>
    <lineage>
        <taxon>Eukaryota</taxon>
        <taxon>Fungi</taxon>
        <taxon>Dikarya</taxon>
        <taxon>Basidiomycota</taxon>
        <taxon>Agaricomycotina</taxon>
        <taxon>Agaricomycetes</taxon>
        <taxon>Agaricomycetidae</taxon>
        <taxon>Agaricales</taxon>
        <taxon>Pleurotineae</taxon>
        <taxon>Pleurotaceae</taxon>
        <taxon>Hohenbuehelia</taxon>
    </lineage>
</organism>
<feature type="compositionally biased region" description="Polar residues" evidence="4">
    <location>
        <begin position="109"/>
        <end position="131"/>
    </location>
</feature>
<comment type="caution">
    <text evidence="6">The sequence shown here is derived from an EMBL/GenBank/DDBJ whole genome shotgun (WGS) entry which is preliminary data.</text>
</comment>
<evidence type="ECO:0000256" key="3">
    <source>
        <dbReference type="PROSITE-ProRule" id="PRU00176"/>
    </source>
</evidence>
<feature type="region of interest" description="Disordered" evidence="4">
    <location>
        <begin position="177"/>
        <end position="200"/>
    </location>
</feature>
<feature type="compositionally biased region" description="Polar residues" evidence="4">
    <location>
        <begin position="187"/>
        <end position="198"/>
    </location>
</feature>
<dbReference type="InterPro" id="IPR035979">
    <property type="entry name" value="RBD_domain_sf"/>
</dbReference>
<dbReference type="InterPro" id="IPR012677">
    <property type="entry name" value="Nucleotide-bd_a/b_plait_sf"/>
</dbReference>
<evidence type="ECO:0000256" key="4">
    <source>
        <dbReference type="SAM" id="MobiDB-lite"/>
    </source>
</evidence>
<dbReference type="Gene3D" id="3.30.70.330">
    <property type="match status" value="2"/>
</dbReference>
<feature type="region of interest" description="Disordered" evidence="4">
    <location>
        <begin position="1225"/>
        <end position="1255"/>
    </location>
</feature>
<evidence type="ECO:0000313" key="7">
    <source>
        <dbReference type="Proteomes" id="UP001556367"/>
    </source>
</evidence>
<evidence type="ECO:0000256" key="1">
    <source>
        <dbReference type="ARBA" id="ARBA00022737"/>
    </source>
</evidence>
<feature type="compositionally biased region" description="Basic and acidic residues" evidence="4">
    <location>
        <begin position="634"/>
        <end position="652"/>
    </location>
</feature>
<feature type="region of interest" description="Disordered" evidence="4">
    <location>
        <begin position="634"/>
        <end position="655"/>
    </location>
</feature>
<accession>A0ABR3JRU1</accession>
<keyword evidence="1" id="KW-0677">Repeat</keyword>
<dbReference type="SUPFAM" id="SSF54928">
    <property type="entry name" value="RNA-binding domain, RBD"/>
    <property type="match status" value="2"/>
</dbReference>
<keyword evidence="7" id="KW-1185">Reference proteome</keyword>
<feature type="compositionally biased region" description="Polar residues" evidence="4">
    <location>
        <begin position="58"/>
        <end position="69"/>
    </location>
</feature>
<evidence type="ECO:0000256" key="2">
    <source>
        <dbReference type="ARBA" id="ARBA00022884"/>
    </source>
</evidence>
<feature type="compositionally biased region" description="Polar residues" evidence="4">
    <location>
        <begin position="1008"/>
        <end position="1018"/>
    </location>
</feature>
<dbReference type="PROSITE" id="PS50102">
    <property type="entry name" value="RRM"/>
    <property type="match status" value="2"/>
</dbReference>
<feature type="compositionally biased region" description="Polar residues" evidence="4">
    <location>
        <begin position="1028"/>
        <end position="1089"/>
    </location>
</feature>
<feature type="domain" description="RRM" evidence="5">
    <location>
        <begin position="550"/>
        <end position="632"/>
    </location>
</feature>
<keyword evidence="2 3" id="KW-0694">RNA-binding</keyword>
<dbReference type="PANTHER" id="PTHR24012">
    <property type="entry name" value="RNA BINDING PROTEIN"/>
    <property type="match status" value="1"/>
</dbReference>